<evidence type="ECO:0000313" key="1">
    <source>
        <dbReference type="EMBL" id="VFU37001.1"/>
    </source>
</evidence>
<protein>
    <submittedName>
        <fullName evidence="1">Uncharacterized protein</fullName>
    </submittedName>
</protein>
<dbReference type="InterPro" id="IPR053106">
    <property type="entry name" value="Plant_Male-Germline_Reg_TFs"/>
</dbReference>
<name>A0A6N2L7A6_SALVM</name>
<proteinExistence type="predicted"/>
<accession>A0A6N2L7A6</accession>
<dbReference type="PANTHER" id="PTHR47996:SF3">
    <property type="entry name" value="TRANSCRIPTION FACTOR DUO1"/>
    <property type="match status" value="1"/>
</dbReference>
<sequence length="160" mass="18306">MKFPSFKMFPLWRLQCSVLQWRKESSYFDNPEQIRMMPLPSLVKTELPDGGYANLSQYEPLSTIPFPQIPQLQPDLLLSPESQELLARLDDPYFLSILLNSEVQHSFHFGPPLFDPVSGCVNSAADVANHVTPDTLFDEFPSDMFDLIEPLAKSFRLVKD</sequence>
<gene>
    <name evidence="1" type="ORF">SVIM_LOCUS191982</name>
</gene>
<organism evidence="1">
    <name type="scientific">Salix viminalis</name>
    <name type="common">Common osier</name>
    <name type="synonym">Basket willow</name>
    <dbReference type="NCBI Taxonomy" id="40686"/>
    <lineage>
        <taxon>Eukaryota</taxon>
        <taxon>Viridiplantae</taxon>
        <taxon>Streptophyta</taxon>
        <taxon>Embryophyta</taxon>
        <taxon>Tracheophyta</taxon>
        <taxon>Spermatophyta</taxon>
        <taxon>Magnoliopsida</taxon>
        <taxon>eudicotyledons</taxon>
        <taxon>Gunneridae</taxon>
        <taxon>Pentapetalae</taxon>
        <taxon>rosids</taxon>
        <taxon>fabids</taxon>
        <taxon>Malpighiales</taxon>
        <taxon>Salicaceae</taxon>
        <taxon>Saliceae</taxon>
        <taxon>Salix</taxon>
    </lineage>
</organism>
<dbReference type="AlphaFoldDB" id="A0A6N2L7A6"/>
<reference evidence="1" key="1">
    <citation type="submission" date="2019-03" db="EMBL/GenBank/DDBJ databases">
        <authorList>
            <person name="Mank J."/>
            <person name="Almeida P."/>
        </authorList>
    </citation>
    <scope>NUCLEOTIDE SEQUENCE</scope>
    <source>
        <strain evidence="1">78183</strain>
    </source>
</reference>
<dbReference type="EMBL" id="CAADRP010001224">
    <property type="protein sequence ID" value="VFU37001.1"/>
    <property type="molecule type" value="Genomic_DNA"/>
</dbReference>
<dbReference type="PANTHER" id="PTHR47996">
    <property type="entry name" value="TRANSCRIPTION FACTOR DUO1"/>
    <property type="match status" value="1"/>
</dbReference>